<evidence type="ECO:0000256" key="5">
    <source>
        <dbReference type="ARBA" id="ARBA00023098"/>
    </source>
</evidence>
<evidence type="ECO:0000313" key="11">
    <source>
        <dbReference type="Proteomes" id="UP000680038"/>
    </source>
</evidence>
<dbReference type="Proteomes" id="UP000680038">
    <property type="component" value="Unassembled WGS sequence"/>
</dbReference>
<proteinExistence type="predicted"/>
<keyword evidence="4" id="KW-0560">Oxidoreductase</keyword>
<feature type="transmembrane region" description="Helical" evidence="8">
    <location>
        <begin position="12"/>
        <end position="29"/>
    </location>
</feature>
<dbReference type="GO" id="GO:0016020">
    <property type="term" value="C:membrane"/>
    <property type="evidence" value="ECO:0007669"/>
    <property type="project" value="GOC"/>
</dbReference>
<organism evidence="10 11">
    <name type="scientific">Dyadobacter helix</name>
    <dbReference type="NCBI Taxonomy" id="2822344"/>
    <lineage>
        <taxon>Bacteria</taxon>
        <taxon>Pseudomonadati</taxon>
        <taxon>Bacteroidota</taxon>
        <taxon>Cytophagia</taxon>
        <taxon>Cytophagales</taxon>
        <taxon>Spirosomataceae</taxon>
        <taxon>Dyadobacter</taxon>
    </lineage>
</organism>
<evidence type="ECO:0000256" key="6">
    <source>
        <dbReference type="ARBA" id="ARBA00023136"/>
    </source>
</evidence>
<dbReference type="GO" id="GO:0006643">
    <property type="term" value="P:membrane lipid metabolic process"/>
    <property type="evidence" value="ECO:0007669"/>
    <property type="project" value="TreeGrafter"/>
</dbReference>
<feature type="transmembrane region" description="Helical" evidence="8">
    <location>
        <begin position="84"/>
        <end position="104"/>
    </location>
</feature>
<feature type="transmembrane region" description="Helical" evidence="8">
    <location>
        <begin position="141"/>
        <end position="163"/>
    </location>
</feature>
<evidence type="ECO:0000256" key="1">
    <source>
        <dbReference type="ARBA" id="ARBA00004127"/>
    </source>
</evidence>
<feature type="region of interest" description="Disordered" evidence="7">
    <location>
        <begin position="279"/>
        <end position="298"/>
    </location>
</feature>
<dbReference type="GO" id="GO:0005506">
    <property type="term" value="F:iron ion binding"/>
    <property type="evidence" value="ECO:0007669"/>
    <property type="project" value="InterPro"/>
</dbReference>
<dbReference type="InterPro" id="IPR006694">
    <property type="entry name" value="Fatty_acid_hydroxylase"/>
</dbReference>
<feature type="transmembrane region" description="Helical" evidence="8">
    <location>
        <begin position="50"/>
        <end position="72"/>
    </location>
</feature>
<evidence type="ECO:0000256" key="8">
    <source>
        <dbReference type="SAM" id="Phobius"/>
    </source>
</evidence>
<evidence type="ECO:0000259" key="9">
    <source>
        <dbReference type="Pfam" id="PF04116"/>
    </source>
</evidence>
<comment type="caution">
    <text evidence="10">The sequence shown here is derived from an EMBL/GenBank/DDBJ whole genome shotgun (WGS) entry which is preliminary data.</text>
</comment>
<dbReference type="PANTHER" id="PTHR21624">
    <property type="entry name" value="STEROL DESATURASE-RELATED PROTEIN"/>
    <property type="match status" value="1"/>
</dbReference>
<dbReference type="AlphaFoldDB" id="A0A916J9J2"/>
<name>A0A916J9J2_9BACT</name>
<evidence type="ECO:0000256" key="4">
    <source>
        <dbReference type="ARBA" id="ARBA00023002"/>
    </source>
</evidence>
<dbReference type="RefSeq" id="WP_215237733.1">
    <property type="nucleotide sequence ID" value="NZ_CAJRAF010000001.1"/>
</dbReference>
<evidence type="ECO:0000256" key="3">
    <source>
        <dbReference type="ARBA" id="ARBA00022989"/>
    </source>
</evidence>
<dbReference type="InterPro" id="IPR051689">
    <property type="entry name" value="Sterol_desaturase/TMEM195"/>
</dbReference>
<keyword evidence="2 8" id="KW-0812">Transmembrane</keyword>
<keyword evidence="3 8" id="KW-1133">Transmembrane helix</keyword>
<feature type="domain" description="Fatty acid hydroxylase" evidence="9">
    <location>
        <begin position="87"/>
        <end position="220"/>
    </location>
</feature>
<evidence type="ECO:0000256" key="2">
    <source>
        <dbReference type="ARBA" id="ARBA00022692"/>
    </source>
</evidence>
<sequence length="298" mass="35183">MPGTYGLEDLILKLSTPFYIMLIGLEILLTNRSDRKSYSWKDSFTNAMLMIFNGGIDLLFRAVYVGILVWMYNYRLLEPVENPYLYWTLLFLLEDLAFYTLHYVDHNSRLFWAVHVTHHSSEHFNLTTGFRSSVFQPLYRFVYFIPLVLLGFNPADIVVMYSVTQIYGIIVHTEYIKKLGWLEYILVTPSHHRVHHASNVEYLDKNMGMCLIIWDRLFGTFQEERQDIPTRYGLTKPVHHDGLAQTVFHEWKEIGRDFRQPTDLKTKLKYLFKAPGWSPDGSRQTTKELQKEQINHMA</sequence>
<evidence type="ECO:0000313" key="10">
    <source>
        <dbReference type="EMBL" id="CAG4992784.1"/>
    </source>
</evidence>
<dbReference type="GO" id="GO:0012505">
    <property type="term" value="C:endomembrane system"/>
    <property type="evidence" value="ECO:0007669"/>
    <property type="project" value="UniProtKB-SubCell"/>
</dbReference>
<protein>
    <recommendedName>
        <fullName evidence="9">Fatty acid hydroxylase domain-containing protein</fullName>
    </recommendedName>
</protein>
<gene>
    <name evidence="10" type="ORF">DYBT9275_01036</name>
</gene>
<evidence type="ECO:0000256" key="7">
    <source>
        <dbReference type="SAM" id="MobiDB-lite"/>
    </source>
</evidence>
<accession>A0A916J9J2</accession>
<dbReference type="GO" id="GO:0008610">
    <property type="term" value="P:lipid biosynthetic process"/>
    <property type="evidence" value="ECO:0007669"/>
    <property type="project" value="InterPro"/>
</dbReference>
<keyword evidence="11" id="KW-1185">Reference proteome</keyword>
<feature type="compositionally biased region" description="Basic and acidic residues" evidence="7">
    <location>
        <begin position="285"/>
        <end position="298"/>
    </location>
</feature>
<dbReference type="EMBL" id="CAJRAF010000001">
    <property type="protein sequence ID" value="CAG4992784.1"/>
    <property type="molecule type" value="Genomic_DNA"/>
</dbReference>
<keyword evidence="6 8" id="KW-0472">Membrane</keyword>
<dbReference type="GO" id="GO:0050479">
    <property type="term" value="F:glyceryl-ether monooxygenase activity"/>
    <property type="evidence" value="ECO:0007669"/>
    <property type="project" value="TreeGrafter"/>
</dbReference>
<comment type="subcellular location">
    <subcellularLocation>
        <location evidence="1">Endomembrane system</location>
        <topology evidence="1">Multi-pass membrane protein</topology>
    </subcellularLocation>
</comment>
<reference evidence="10" key="1">
    <citation type="submission" date="2021-04" db="EMBL/GenBank/DDBJ databases">
        <authorList>
            <person name="Rodrigo-Torres L."/>
            <person name="Arahal R. D."/>
            <person name="Lucena T."/>
        </authorList>
    </citation>
    <scope>NUCLEOTIDE SEQUENCE</scope>
    <source>
        <strain evidence="10">CECT 9275</strain>
    </source>
</reference>
<keyword evidence="5" id="KW-0443">Lipid metabolism</keyword>
<dbReference type="PANTHER" id="PTHR21624:SF1">
    <property type="entry name" value="ALKYLGLYCEROL MONOOXYGENASE"/>
    <property type="match status" value="1"/>
</dbReference>
<dbReference type="Pfam" id="PF04116">
    <property type="entry name" value="FA_hydroxylase"/>
    <property type="match status" value="1"/>
</dbReference>